<dbReference type="Gramene" id="TVT98549">
    <property type="protein sequence ID" value="TVT98549"/>
    <property type="gene ID" value="EJB05_56162"/>
</dbReference>
<protein>
    <recommendedName>
        <fullName evidence="1">F-box domain-containing protein</fullName>
    </recommendedName>
</protein>
<dbReference type="Proteomes" id="UP000324897">
    <property type="component" value="Unassembled WGS sequence"/>
</dbReference>
<dbReference type="OrthoDB" id="639965at2759"/>
<evidence type="ECO:0000313" key="3">
    <source>
        <dbReference type="Proteomes" id="UP000324897"/>
    </source>
</evidence>
<dbReference type="AlphaFoldDB" id="A0A5J9SHL6"/>
<proteinExistence type="predicted"/>
<dbReference type="PROSITE" id="PS50181">
    <property type="entry name" value="FBOX"/>
    <property type="match status" value="1"/>
</dbReference>
<sequence>MEGDTAGDCQAEAERGTAVTTNLLALLPEDVLADILRRLAPRGLAASRCVCKAWRDAIDARRLLRTELLPLSPGGIFINFHNYYISEFFSRPSTSRPSISGKHDYLPDAGTRSWSKVLDHCNGLLLVVAYDVLDRRLEYVLNPATRFCAPLPPCPPPLVEMNSSSEKYLVYDPTISPHYEVFSITSFWYNNNRLPEDPVVEQSEWPPSIYVIHVFSSRTGCWEQRSYVREGEAAGTIADMRHSPGDQRNAVYWRGALYVHCQSDFVMRISLANNKYQVIKPPKGIELQHFPQFHLGKSEKGVYCASIHGRCRIRVWILDQSPYKMEWVLKHNNNLIEWLLKNKLENVRHCPGRKVIGPWILDDVNYYYGKHMQDDDDDAETTVQERLKWSLEASEGVKFAFDTDNDDKVYYNSDDSIVGEETGCSSSEGLLDEKLVWSFDCKDDILNGKWYSGYIEVLGFHPYKEIVFLSESITRGLAYHLKSSKVQIMGNLYPARYHQELGNEQLIRSSFLYTPSWLK</sequence>
<gene>
    <name evidence="2" type="ORF">EJB05_56162</name>
</gene>
<evidence type="ECO:0000313" key="2">
    <source>
        <dbReference type="EMBL" id="TVT98549.1"/>
    </source>
</evidence>
<dbReference type="EMBL" id="RWGY01000843">
    <property type="protein sequence ID" value="TVT98549.1"/>
    <property type="molecule type" value="Genomic_DNA"/>
</dbReference>
<reference evidence="2 3" key="1">
    <citation type="journal article" date="2019" name="Sci. Rep.">
        <title>A high-quality genome of Eragrostis curvula grass provides insights into Poaceae evolution and supports new strategies to enhance forage quality.</title>
        <authorList>
            <person name="Carballo J."/>
            <person name="Santos B.A.C.M."/>
            <person name="Zappacosta D."/>
            <person name="Garbus I."/>
            <person name="Selva J.P."/>
            <person name="Gallo C.A."/>
            <person name="Diaz A."/>
            <person name="Albertini E."/>
            <person name="Caccamo M."/>
            <person name="Echenique V."/>
        </authorList>
    </citation>
    <scope>NUCLEOTIDE SEQUENCE [LARGE SCALE GENOMIC DNA]</scope>
    <source>
        <strain evidence="3">cv. Victoria</strain>
        <tissue evidence="2">Leaf</tissue>
    </source>
</reference>
<dbReference type="SUPFAM" id="SSF81383">
    <property type="entry name" value="F-box domain"/>
    <property type="match status" value="1"/>
</dbReference>
<organism evidence="2 3">
    <name type="scientific">Eragrostis curvula</name>
    <name type="common">weeping love grass</name>
    <dbReference type="NCBI Taxonomy" id="38414"/>
    <lineage>
        <taxon>Eukaryota</taxon>
        <taxon>Viridiplantae</taxon>
        <taxon>Streptophyta</taxon>
        <taxon>Embryophyta</taxon>
        <taxon>Tracheophyta</taxon>
        <taxon>Spermatophyta</taxon>
        <taxon>Magnoliopsida</taxon>
        <taxon>Liliopsida</taxon>
        <taxon>Poales</taxon>
        <taxon>Poaceae</taxon>
        <taxon>PACMAD clade</taxon>
        <taxon>Chloridoideae</taxon>
        <taxon>Eragrostideae</taxon>
        <taxon>Eragrostidinae</taxon>
        <taxon>Eragrostis</taxon>
    </lineage>
</organism>
<comment type="caution">
    <text evidence="2">The sequence shown here is derived from an EMBL/GenBank/DDBJ whole genome shotgun (WGS) entry which is preliminary data.</text>
</comment>
<evidence type="ECO:0000259" key="1">
    <source>
        <dbReference type="PROSITE" id="PS50181"/>
    </source>
</evidence>
<dbReference type="SMART" id="SM00256">
    <property type="entry name" value="FBOX"/>
    <property type="match status" value="1"/>
</dbReference>
<dbReference type="PANTHER" id="PTHR34591:SF50">
    <property type="entry name" value="F-BOX DOMAIN-CONTAINING PROTEIN"/>
    <property type="match status" value="1"/>
</dbReference>
<name>A0A5J9SHL6_9POAL</name>
<dbReference type="InterPro" id="IPR001810">
    <property type="entry name" value="F-box_dom"/>
</dbReference>
<feature type="non-terminal residue" evidence="2">
    <location>
        <position position="1"/>
    </location>
</feature>
<keyword evidence="3" id="KW-1185">Reference proteome</keyword>
<dbReference type="InterPro" id="IPR036047">
    <property type="entry name" value="F-box-like_dom_sf"/>
</dbReference>
<accession>A0A5J9SHL6</accession>
<dbReference type="PANTHER" id="PTHR34591">
    <property type="entry name" value="OS03G0653100 PROTEIN-RELATED"/>
    <property type="match status" value="1"/>
</dbReference>
<feature type="domain" description="F-box" evidence="1">
    <location>
        <begin position="21"/>
        <end position="67"/>
    </location>
</feature>
<dbReference type="Pfam" id="PF00646">
    <property type="entry name" value="F-box"/>
    <property type="match status" value="1"/>
</dbReference>
<dbReference type="Gene3D" id="1.20.1280.50">
    <property type="match status" value="1"/>
</dbReference>